<dbReference type="Proteomes" id="UP000728185">
    <property type="component" value="Unassembled WGS sequence"/>
</dbReference>
<dbReference type="PANTHER" id="PTHR45653">
    <property type="entry name" value="DEDICATOR OF CYTOKINESIS"/>
    <property type="match status" value="1"/>
</dbReference>
<keyword evidence="5" id="KW-1185">Reference proteome</keyword>
<dbReference type="AlphaFoldDB" id="A0A8E0VEP2"/>
<dbReference type="EMBL" id="LUCM01011694">
    <property type="protein sequence ID" value="KAA0183580.1"/>
    <property type="molecule type" value="Genomic_DNA"/>
</dbReference>
<dbReference type="OrthoDB" id="18896at2759"/>
<evidence type="ECO:0000256" key="2">
    <source>
        <dbReference type="SAM" id="MobiDB-lite"/>
    </source>
</evidence>
<feature type="region of interest" description="Disordered" evidence="2">
    <location>
        <begin position="175"/>
        <end position="196"/>
    </location>
</feature>
<dbReference type="PANTHER" id="PTHR45653:SF10">
    <property type="entry name" value="MYOBLAST CITY, ISOFORM B"/>
    <property type="match status" value="1"/>
</dbReference>
<comment type="similarity">
    <text evidence="1">Belongs to the DOCK family.</text>
</comment>
<evidence type="ECO:0000259" key="3">
    <source>
        <dbReference type="PROSITE" id="PS51650"/>
    </source>
</evidence>
<feature type="domain" description="C2 DOCK-type" evidence="3">
    <location>
        <begin position="408"/>
        <end position="552"/>
    </location>
</feature>
<dbReference type="GO" id="GO:0005737">
    <property type="term" value="C:cytoplasm"/>
    <property type="evidence" value="ECO:0007669"/>
    <property type="project" value="TreeGrafter"/>
</dbReference>
<dbReference type="GO" id="GO:0031267">
    <property type="term" value="F:small GTPase binding"/>
    <property type="evidence" value="ECO:0007669"/>
    <property type="project" value="TreeGrafter"/>
</dbReference>
<dbReference type="GO" id="GO:0005085">
    <property type="term" value="F:guanyl-nucleotide exchange factor activity"/>
    <property type="evidence" value="ECO:0007669"/>
    <property type="project" value="InterPro"/>
</dbReference>
<reference evidence="4" key="1">
    <citation type="submission" date="2019-05" db="EMBL/GenBank/DDBJ databases">
        <title>Annotation for the trematode Fasciolopsis buski.</title>
        <authorList>
            <person name="Choi Y.-J."/>
        </authorList>
    </citation>
    <scope>NUCLEOTIDE SEQUENCE</scope>
    <source>
        <strain evidence="4">HT</strain>
        <tissue evidence="4">Whole worm</tissue>
    </source>
</reference>
<comment type="caution">
    <text evidence="4">The sequence shown here is derived from an EMBL/GenBank/DDBJ whole genome shotgun (WGS) entry which is preliminary data.</text>
</comment>
<name>A0A8E0VEP2_9TREM</name>
<proteinExistence type="inferred from homology"/>
<accession>A0A8E0VEP2</accession>
<evidence type="ECO:0000313" key="4">
    <source>
        <dbReference type="EMBL" id="KAA0183580.1"/>
    </source>
</evidence>
<dbReference type="InterPro" id="IPR026791">
    <property type="entry name" value="DOCK"/>
</dbReference>
<dbReference type="GO" id="GO:0005886">
    <property type="term" value="C:plasma membrane"/>
    <property type="evidence" value="ECO:0007669"/>
    <property type="project" value="TreeGrafter"/>
</dbReference>
<gene>
    <name evidence="4" type="ORF">FBUS_00549</name>
</gene>
<dbReference type="InterPro" id="IPR035892">
    <property type="entry name" value="C2_domain_sf"/>
</dbReference>
<sequence length="552" mass="60269">MVSFFRELSLPVTLRDDDLKSVDPYSKSPVDLNICHRKFLRHIVDPKTTSHWPTSQLFSLHISFARLPQAEFTVFLASQSIVRINENAALCSTATVIDGLTIERRISEPNSQATTQPISSSYQVTSAVNRLTENVVLNCYESSSQDVLFTDLDPFQPTEERLLLMLLVNRMGPMQIKRPKPTKTGRDGPPGSAVDLPHYRRPVGVACVDITRLVISHLNRSGCAEISTRLQDGSGMTTGFQTPRLISVVTTGEQFQTDSLLNLAKHTPLAYFAKPSSREVTSPILVPSGLTTLNALIDIPATSSLAAGLPVGTAVSGLTNTNTPGVSNGLLTSNSTSGISSSSSFTASSSALFSGGTDELDFVLKCIEVLDPRESQILMYSAPSKPRISCGRRFGFSNMLSVGAESDRRELFVTLISGEFNKGTKKQEKNIEVEISVRDSSGNLLNWQSKERTTPPVFHTTVYYHKNHPRWSELFTVSLPSTTTGKLRADSRALDSRLHGVIQLDEDRSANEPGELACAHLRLVCRHRSGGIGKSPGGLIRLSLLLMPLQKS</sequence>
<organism evidence="4 5">
    <name type="scientific">Fasciolopsis buskii</name>
    <dbReference type="NCBI Taxonomy" id="27845"/>
    <lineage>
        <taxon>Eukaryota</taxon>
        <taxon>Metazoa</taxon>
        <taxon>Spiralia</taxon>
        <taxon>Lophotrochozoa</taxon>
        <taxon>Platyhelminthes</taxon>
        <taxon>Trematoda</taxon>
        <taxon>Digenea</taxon>
        <taxon>Plagiorchiida</taxon>
        <taxon>Echinostomata</taxon>
        <taxon>Echinostomatoidea</taxon>
        <taxon>Fasciolidae</taxon>
        <taxon>Fasciolopsis</taxon>
    </lineage>
</organism>
<evidence type="ECO:0000256" key="1">
    <source>
        <dbReference type="PROSITE-ProRule" id="PRU00983"/>
    </source>
</evidence>
<dbReference type="Gene3D" id="2.60.40.150">
    <property type="entry name" value="C2 domain"/>
    <property type="match status" value="1"/>
</dbReference>
<dbReference type="PROSITE" id="PS51650">
    <property type="entry name" value="C2_DOCK"/>
    <property type="match status" value="1"/>
</dbReference>
<protein>
    <submittedName>
        <fullName evidence="4">Dedicator of cytokinesis protein 1</fullName>
    </submittedName>
</protein>
<dbReference type="Pfam" id="PF14429">
    <property type="entry name" value="DOCK-C2"/>
    <property type="match status" value="1"/>
</dbReference>
<evidence type="ECO:0000313" key="5">
    <source>
        <dbReference type="Proteomes" id="UP000728185"/>
    </source>
</evidence>
<dbReference type="InterPro" id="IPR027007">
    <property type="entry name" value="C2_DOCK-type_domain"/>
</dbReference>
<dbReference type="GO" id="GO:0007264">
    <property type="term" value="P:small GTPase-mediated signal transduction"/>
    <property type="evidence" value="ECO:0007669"/>
    <property type="project" value="InterPro"/>
</dbReference>